<name>A0A5K0XRI5_9MAGN</name>
<dbReference type="InterPro" id="IPR006076">
    <property type="entry name" value="FAD-dep_OxRdtase"/>
</dbReference>
<keyword evidence="4" id="KW-0274">FAD</keyword>
<dbReference type="SUPFAM" id="SSF54373">
    <property type="entry name" value="FAD-linked reductases, C-terminal domain"/>
    <property type="match status" value="1"/>
</dbReference>
<dbReference type="EMBL" id="LR721776">
    <property type="protein sequence ID" value="VVV68290.1"/>
    <property type="molecule type" value="Genomic_DNA"/>
</dbReference>
<protein>
    <recommendedName>
        <fullName evidence="7">FAD dependent oxidoreductase domain-containing protein</fullName>
    </recommendedName>
</protein>
<dbReference type="GO" id="GO:0050660">
    <property type="term" value="F:flavin adenine dinucleotide binding"/>
    <property type="evidence" value="ECO:0007669"/>
    <property type="project" value="InterPro"/>
</dbReference>
<sequence>MADSGEQFDVVVVGAGIMGSCAAYHLSKRGLKTLLLERFSFLHHLGSSHGESRTVRVTYPEPYYPGMVAESIRLWREAESEIGFRVYTQTPQLDMGARDNPTLQSLVAVCQQNRIEHRLLSPADVAAEFGGAFHLPDGWIGVVTRDGGFVKPTKAVAMFQALALRHGAVLTDHQEVTAVARQEDGSLAVSTKTGRQFRGRKCVVTVGAWAGELAREFSGACVPVQPLHTTVCYWKIKDGESASKFLPENGFPTFACYDEPYIYGTPTADFPGLLKIAIHGGQPCDPNRRDWSTNLELLRHAASPWIRARFEGAVEAQEPVLVQGCMYSMTPDEDFVVDFLGGELGKDVAIACGFSGHGFKMGPVMGRILADLVTTGEAQGVDLSHFRLGRFKDNPKGNSKEYGDQVSSYSQAS</sequence>
<evidence type="ECO:0000313" key="8">
    <source>
        <dbReference type="EMBL" id="VVV68290.1"/>
    </source>
</evidence>
<comment type="cofactor">
    <cofactor evidence="1">
        <name>FAD</name>
        <dbReference type="ChEBI" id="CHEBI:57692"/>
    </cofactor>
</comment>
<dbReference type="NCBIfam" id="NF008425">
    <property type="entry name" value="PRK11259.1"/>
    <property type="match status" value="1"/>
</dbReference>
<keyword evidence="5" id="KW-0560">Oxidoreductase</keyword>
<dbReference type="SUPFAM" id="SSF51905">
    <property type="entry name" value="FAD/NAD(P)-binding domain"/>
    <property type="match status" value="1"/>
</dbReference>
<dbReference type="AlphaFoldDB" id="A0A5K0XRI5"/>
<dbReference type="Gene3D" id="3.30.9.10">
    <property type="entry name" value="D-Amino Acid Oxidase, subunit A, domain 2"/>
    <property type="match status" value="1"/>
</dbReference>
<dbReference type="PANTHER" id="PTHR10961">
    <property type="entry name" value="PEROXISOMAL SARCOSINE OXIDASE"/>
    <property type="match status" value="1"/>
</dbReference>
<feature type="compositionally biased region" description="Basic and acidic residues" evidence="6">
    <location>
        <begin position="392"/>
        <end position="403"/>
    </location>
</feature>
<feature type="region of interest" description="Disordered" evidence="6">
    <location>
        <begin position="392"/>
        <end position="413"/>
    </location>
</feature>
<reference evidence="8" key="1">
    <citation type="submission" date="2019-09" db="EMBL/GenBank/DDBJ databases">
        <authorList>
            <person name="Zhang L."/>
        </authorList>
    </citation>
    <scope>NUCLEOTIDE SEQUENCE</scope>
</reference>
<dbReference type="GO" id="GO:0008115">
    <property type="term" value="F:sarcosine oxidase activity"/>
    <property type="evidence" value="ECO:0007669"/>
    <property type="project" value="EnsemblPlants"/>
</dbReference>
<dbReference type="Gramene" id="NC11G0016330.1">
    <property type="protein sequence ID" value="NC11G0016330.1:cds"/>
    <property type="gene ID" value="NC11G0016330"/>
</dbReference>
<evidence type="ECO:0000256" key="6">
    <source>
        <dbReference type="SAM" id="MobiDB-lite"/>
    </source>
</evidence>
<proteinExistence type="inferred from homology"/>
<gene>
    <name evidence="8" type="ORF">NYM_LOCUS5840</name>
</gene>
<dbReference type="InterPro" id="IPR045170">
    <property type="entry name" value="MTOX"/>
</dbReference>
<evidence type="ECO:0000256" key="3">
    <source>
        <dbReference type="ARBA" id="ARBA00022630"/>
    </source>
</evidence>
<evidence type="ECO:0000256" key="1">
    <source>
        <dbReference type="ARBA" id="ARBA00001974"/>
    </source>
</evidence>
<feature type="domain" description="FAD dependent oxidoreductase" evidence="7">
    <location>
        <begin position="9"/>
        <end position="372"/>
    </location>
</feature>
<evidence type="ECO:0000256" key="4">
    <source>
        <dbReference type="ARBA" id="ARBA00022827"/>
    </source>
</evidence>
<evidence type="ECO:0000256" key="5">
    <source>
        <dbReference type="ARBA" id="ARBA00023002"/>
    </source>
</evidence>
<comment type="similarity">
    <text evidence="2">Belongs to the MSOX/MTOX family.</text>
</comment>
<accession>A0A5K0XRI5</accession>
<dbReference type="PANTHER" id="PTHR10961:SF7">
    <property type="entry name" value="FAD DEPENDENT OXIDOREDUCTASE DOMAIN-CONTAINING PROTEIN"/>
    <property type="match status" value="1"/>
</dbReference>
<evidence type="ECO:0000256" key="2">
    <source>
        <dbReference type="ARBA" id="ARBA00010989"/>
    </source>
</evidence>
<dbReference type="Gene3D" id="3.50.50.60">
    <property type="entry name" value="FAD/NAD(P)-binding domain"/>
    <property type="match status" value="1"/>
</dbReference>
<evidence type="ECO:0000259" key="7">
    <source>
        <dbReference type="Pfam" id="PF01266"/>
    </source>
</evidence>
<dbReference type="Pfam" id="PF01266">
    <property type="entry name" value="DAO"/>
    <property type="match status" value="1"/>
</dbReference>
<keyword evidence="3" id="KW-0285">Flavoprotein</keyword>
<organism evidence="8">
    <name type="scientific">Nymphaea colorata</name>
    <name type="common">pocket water lily</name>
    <dbReference type="NCBI Taxonomy" id="210225"/>
    <lineage>
        <taxon>Eukaryota</taxon>
        <taxon>Viridiplantae</taxon>
        <taxon>Streptophyta</taxon>
        <taxon>Embryophyta</taxon>
        <taxon>Tracheophyta</taxon>
        <taxon>Spermatophyta</taxon>
        <taxon>Magnoliopsida</taxon>
        <taxon>Nymphaeales</taxon>
        <taxon>Nymphaeaceae</taxon>
        <taxon>Nymphaea</taxon>
    </lineage>
</organism>
<dbReference type="InterPro" id="IPR036188">
    <property type="entry name" value="FAD/NAD-bd_sf"/>
</dbReference>